<comment type="subcellular location">
    <subcellularLocation>
        <location evidence="1 10">Nucleus</location>
    </subcellularLocation>
</comment>
<dbReference type="RefSeq" id="XP_013273258.1">
    <property type="nucleotide sequence ID" value="XM_013417804.1"/>
</dbReference>
<evidence type="ECO:0000256" key="5">
    <source>
        <dbReference type="ARBA" id="ARBA00023159"/>
    </source>
</evidence>
<feature type="compositionally biased region" description="Polar residues" evidence="11">
    <location>
        <begin position="15"/>
        <end position="27"/>
    </location>
</feature>
<gene>
    <name evidence="13" type="ORF">Z518_04096</name>
</gene>
<dbReference type="PANTHER" id="PTHR12809">
    <property type="entry name" value="MEDIATOR COMPLEX SUBUNIT"/>
    <property type="match status" value="1"/>
</dbReference>
<sequence>MNGDRPTANGERIQNGVQQGASDSSSHVGPLKQSREGQAPSTSTADRSSSYANGVPQPSNGDLGYNAANGTNQAPLEILQLIPRDNYLPMAALISRASQSCWNGLTNLVEQLAAVQVPEQSPDQAKVLPNGLPNNQTKANLDKKERLLKFANDQKADFIKLLVLLQWSRDVEEVGKTISINYWLMKRRQAYWDTIALMAGLKQESAGFQMPNPDLRVAAEVLSRGEVLKFPSLGYLPQKDLTSKQILRLLKSLNRLLSVKLALSDDLPPQLRQFHIHDGRATFIVPDEFELDVSILDENPNSQFRVVDFRYSFSPSPYIPDSLHAEIERYANSNIDRGGLQGCYFFLKELALSSKLAEYHKQVLELARSQWAGNLRVELIRRNLVVQYWSERQASKSWMEVGIASGREKREGSAQVAFPVLEIKWMRQGKKVDSLRLRQNESVLCFEDILRQIIAQHSTQILDGVYDKLVLAPLFAEAELSVEQSLSDEDPEQCSLSIQLSRSSTLQLKVDAVTGLLVISPVSEKSERLQYEVNRIHGVADEIVSKLLNFRCSVVESSVLAGISGTSWEILRAFKFSPAEIKALFGGPVVRMNLFRQSQWGVSYSLAVTHGQDGDHWWLLQQMSTSGPNSQSRFQVLRHQRIEAKEELSSAYFDRLAEYAMGLICLRRNADFLKERKEKFNLPSFPPLEKNYELPPISFDLDMARPTKSLLHGAAAETFPGEAAQNPPSKPACLQKSIQVRFGGVDRTTNRVTAIAHFQNRASAAVLKHLDESTLDSDVTLNVEDRTVTIRVKTSITEAAIPRIVDKATDLEKIVSTVEQIHRLPGLKLRSLSNSAFTIIYHQGLSKELGVSIAFGSGSQTPRLEFFPSEDNPHGLLTAQYSKLLVASRVPFATKVRDFLTSLTLTLPLLSFLYKLQRKHGLEVSRSQTTPSQEPERGLRVHVLVRSATAFAVQYFTPARHVPGDVGPNSQPHLLARLEILPHINASKKPMWLVRAALEEFQSNSRPSYSTPELRTQLRQEIFTRTDGQKWLALDSAAACMADQPEALFQAMHDLLSNWATLAAESKGEKEAKGKAEPKPEATNNLPNGNTKPNVAGKLQAAKLQRPTNPNVSRVVPGKGNPNPPKIEEYIMLD</sequence>
<dbReference type="GeneID" id="25292167"/>
<comment type="function">
    <text evidence="8 10">Component of the Mediator complex, a coactivator involved in the regulated transcription of nearly all RNA polymerase II-dependent genes. Mediator functions as a bridge to convey information from gene-specific regulatory proteins to the basal RNA polymerase II transcription machinery. Mediator is recruited to promoters by direct interactions with regulatory proteins and serves as a scaffold for the assembly of a functional preinitiation complex with RNA polymerase II and the general transcription factors.</text>
</comment>
<dbReference type="InterPro" id="IPR013947">
    <property type="entry name" value="Mediator_Med14"/>
</dbReference>
<evidence type="ECO:0000256" key="2">
    <source>
        <dbReference type="ARBA" id="ARBA00007813"/>
    </source>
</evidence>
<feature type="region of interest" description="Disordered" evidence="11">
    <location>
        <begin position="1"/>
        <end position="68"/>
    </location>
</feature>
<dbReference type="EMBL" id="KN847477">
    <property type="protein sequence ID" value="KIX06122.1"/>
    <property type="molecule type" value="Genomic_DNA"/>
</dbReference>
<dbReference type="VEuPathDB" id="FungiDB:Z518_04096"/>
<dbReference type="Pfam" id="PF08638">
    <property type="entry name" value="Med14"/>
    <property type="match status" value="1"/>
</dbReference>
<evidence type="ECO:0000256" key="7">
    <source>
        <dbReference type="ARBA" id="ARBA00023242"/>
    </source>
</evidence>
<dbReference type="OrthoDB" id="205099at2759"/>
<evidence type="ECO:0000256" key="3">
    <source>
        <dbReference type="ARBA" id="ARBA00019619"/>
    </source>
</evidence>
<name>A0A0D2FVF4_9EURO</name>
<organism evidence="13 14">
    <name type="scientific">Rhinocladiella mackenziei CBS 650.93</name>
    <dbReference type="NCBI Taxonomy" id="1442369"/>
    <lineage>
        <taxon>Eukaryota</taxon>
        <taxon>Fungi</taxon>
        <taxon>Dikarya</taxon>
        <taxon>Ascomycota</taxon>
        <taxon>Pezizomycotina</taxon>
        <taxon>Eurotiomycetes</taxon>
        <taxon>Chaetothyriomycetidae</taxon>
        <taxon>Chaetothyriales</taxon>
        <taxon>Herpotrichiellaceae</taxon>
        <taxon>Rhinocladiella</taxon>
    </lineage>
</organism>
<evidence type="ECO:0000256" key="8">
    <source>
        <dbReference type="ARBA" id="ARBA00025687"/>
    </source>
</evidence>
<dbReference type="HOGENOM" id="CLU_003573_1_1_1"/>
<dbReference type="GO" id="GO:0070847">
    <property type="term" value="C:core mediator complex"/>
    <property type="evidence" value="ECO:0007669"/>
    <property type="project" value="TreeGrafter"/>
</dbReference>
<feature type="compositionally biased region" description="Polar residues" evidence="11">
    <location>
        <begin position="1083"/>
        <end position="1093"/>
    </location>
</feature>
<proteinExistence type="inferred from homology"/>
<keyword evidence="4 10" id="KW-0805">Transcription regulation</keyword>
<dbReference type="STRING" id="1442369.A0A0D2FVF4"/>
<evidence type="ECO:0000256" key="4">
    <source>
        <dbReference type="ARBA" id="ARBA00023015"/>
    </source>
</evidence>
<protein>
    <recommendedName>
        <fullName evidence="3 10">Mediator of RNA polymerase II transcription subunit 14</fullName>
    </recommendedName>
    <alternativeName>
        <fullName evidence="9 10">Mediator complex subunit 14</fullName>
    </alternativeName>
</protein>
<dbReference type="InterPro" id="IPR055122">
    <property type="entry name" value="Med14_N"/>
</dbReference>
<feature type="compositionally biased region" description="Polar residues" evidence="11">
    <location>
        <begin position="39"/>
        <end position="60"/>
    </location>
</feature>
<evidence type="ECO:0000259" key="12">
    <source>
        <dbReference type="Pfam" id="PF08638"/>
    </source>
</evidence>
<dbReference type="Proteomes" id="UP000053617">
    <property type="component" value="Unassembled WGS sequence"/>
</dbReference>
<evidence type="ECO:0000313" key="13">
    <source>
        <dbReference type="EMBL" id="KIX06122.1"/>
    </source>
</evidence>
<dbReference type="GO" id="GO:0016592">
    <property type="term" value="C:mediator complex"/>
    <property type="evidence" value="ECO:0007669"/>
    <property type="project" value="UniProtKB-UniRule"/>
</dbReference>
<feature type="region of interest" description="Disordered" evidence="11">
    <location>
        <begin position="1066"/>
        <end position="1134"/>
    </location>
</feature>
<evidence type="ECO:0000256" key="11">
    <source>
        <dbReference type="SAM" id="MobiDB-lite"/>
    </source>
</evidence>
<evidence type="ECO:0000256" key="10">
    <source>
        <dbReference type="RuleBase" id="RU365082"/>
    </source>
</evidence>
<dbReference type="GO" id="GO:0003712">
    <property type="term" value="F:transcription coregulator activity"/>
    <property type="evidence" value="ECO:0007669"/>
    <property type="project" value="UniProtKB-UniRule"/>
</dbReference>
<reference evidence="13 14" key="1">
    <citation type="submission" date="2015-01" db="EMBL/GenBank/DDBJ databases">
        <title>The Genome Sequence of Rhinocladiella mackenzie CBS 650.93.</title>
        <authorList>
            <consortium name="The Broad Institute Genomics Platform"/>
            <person name="Cuomo C."/>
            <person name="de Hoog S."/>
            <person name="Gorbushina A."/>
            <person name="Stielow B."/>
            <person name="Teixiera M."/>
            <person name="Abouelleil A."/>
            <person name="Chapman S.B."/>
            <person name="Priest M."/>
            <person name="Young S.K."/>
            <person name="Wortman J."/>
            <person name="Nusbaum C."/>
            <person name="Birren B."/>
        </authorList>
    </citation>
    <scope>NUCLEOTIDE SEQUENCE [LARGE SCALE GENOMIC DNA]</scope>
    <source>
        <strain evidence="13 14">CBS 650.93</strain>
    </source>
</reference>
<comment type="subunit">
    <text evidence="10">Component of the Mediator complex.</text>
</comment>
<evidence type="ECO:0000256" key="9">
    <source>
        <dbReference type="ARBA" id="ARBA00032007"/>
    </source>
</evidence>
<keyword evidence="5 10" id="KW-0010">Activator</keyword>
<evidence type="ECO:0000256" key="1">
    <source>
        <dbReference type="ARBA" id="ARBA00004123"/>
    </source>
</evidence>
<evidence type="ECO:0000256" key="6">
    <source>
        <dbReference type="ARBA" id="ARBA00023163"/>
    </source>
</evidence>
<keyword evidence="7 10" id="KW-0539">Nucleus</keyword>
<feature type="domain" description="Mediator complex subunit MED14 N-terminal" evidence="12">
    <location>
        <begin position="88"/>
        <end position="296"/>
    </location>
</feature>
<keyword evidence="14" id="KW-1185">Reference proteome</keyword>
<comment type="similarity">
    <text evidence="2 10">Belongs to the Mediator complex subunit 14 family.</text>
</comment>
<dbReference type="PANTHER" id="PTHR12809:SF2">
    <property type="entry name" value="MEDIATOR OF RNA POLYMERASE II TRANSCRIPTION SUBUNIT 14"/>
    <property type="match status" value="1"/>
</dbReference>
<dbReference type="AlphaFoldDB" id="A0A0D2FVF4"/>
<keyword evidence="6 10" id="KW-0804">Transcription</keyword>
<dbReference type="GO" id="GO:0006357">
    <property type="term" value="P:regulation of transcription by RNA polymerase II"/>
    <property type="evidence" value="ECO:0007669"/>
    <property type="project" value="InterPro"/>
</dbReference>
<accession>A0A0D2FVF4</accession>
<evidence type="ECO:0000313" key="14">
    <source>
        <dbReference type="Proteomes" id="UP000053617"/>
    </source>
</evidence>
<dbReference type="Pfam" id="PF26204">
    <property type="entry name" value="Med14_fung"/>
    <property type="match status" value="1"/>
</dbReference>
<feature type="compositionally biased region" description="Basic and acidic residues" evidence="11">
    <location>
        <begin position="1066"/>
        <end position="1080"/>
    </location>
</feature>